<proteinExistence type="predicted"/>
<dbReference type="Proteomes" id="UP001431783">
    <property type="component" value="Unassembled WGS sequence"/>
</dbReference>
<feature type="compositionally biased region" description="Low complexity" evidence="1">
    <location>
        <begin position="34"/>
        <end position="45"/>
    </location>
</feature>
<feature type="non-terminal residue" evidence="2">
    <location>
        <position position="1"/>
    </location>
</feature>
<name>A0AAW1UC75_9CUCU</name>
<reference evidence="2 3" key="1">
    <citation type="submission" date="2023-03" db="EMBL/GenBank/DDBJ databases">
        <title>Genome insight into feeding habits of ladybird beetles.</title>
        <authorList>
            <person name="Li H.-S."/>
            <person name="Huang Y.-H."/>
            <person name="Pang H."/>
        </authorList>
    </citation>
    <scope>NUCLEOTIDE SEQUENCE [LARGE SCALE GENOMIC DNA]</scope>
    <source>
        <strain evidence="2">SYSU_2023b</strain>
        <tissue evidence="2">Whole body</tissue>
    </source>
</reference>
<evidence type="ECO:0000256" key="1">
    <source>
        <dbReference type="SAM" id="MobiDB-lite"/>
    </source>
</evidence>
<dbReference type="AlphaFoldDB" id="A0AAW1UC75"/>
<evidence type="ECO:0000313" key="2">
    <source>
        <dbReference type="EMBL" id="KAK9880253.1"/>
    </source>
</evidence>
<feature type="region of interest" description="Disordered" evidence="1">
    <location>
        <begin position="26"/>
        <end position="63"/>
    </location>
</feature>
<evidence type="ECO:0000313" key="3">
    <source>
        <dbReference type="Proteomes" id="UP001431783"/>
    </source>
</evidence>
<accession>A0AAW1UC75</accession>
<comment type="caution">
    <text evidence="2">The sequence shown here is derived from an EMBL/GenBank/DDBJ whole genome shotgun (WGS) entry which is preliminary data.</text>
</comment>
<protein>
    <submittedName>
        <fullName evidence="2">Uncharacterized protein</fullName>
    </submittedName>
</protein>
<keyword evidence="3" id="KW-1185">Reference proteome</keyword>
<sequence>TVDLLTSKRKRKLSDRNIKLKSYYNSNVCEPGPSHENSNTSITSESSDEEQTLPSSSSKLASKKRKIACLKNLSTICDQYGISDRAAAAVASAVLQDVKINNEVIDKSKLRRARQKLLLNLFFDTLNQMGQ</sequence>
<dbReference type="EMBL" id="JARQZJ010000064">
    <property type="protein sequence ID" value="KAK9880253.1"/>
    <property type="molecule type" value="Genomic_DNA"/>
</dbReference>
<organism evidence="2 3">
    <name type="scientific">Henosepilachna vigintioctopunctata</name>
    <dbReference type="NCBI Taxonomy" id="420089"/>
    <lineage>
        <taxon>Eukaryota</taxon>
        <taxon>Metazoa</taxon>
        <taxon>Ecdysozoa</taxon>
        <taxon>Arthropoda</taxon>
        <taxon>Hexapoda</taxon>
        <taxon>Insecta</taxon>
        <taxon>Pterygota</taxon>
        <taxon>Neoptera</taxon>
        <taxon>Endopterygota</taxon>
        <taxon>Coleoptera</taxon>
        <taxon>Polyphaga</taxon>
        <taxon>Cucujiformia</taxon>
        <taxon>Coccinelloidea</taxon>
        <taxon>Coccinellidae</taxon>
        <taxon>Epilachninae</taxon>
        <taxon>Epilachnini</taxon>
        <taxon>Henosepilachna</taxon>
    </lineage>
</organism>
<gene>
    <name evidence="2" type="ORF">WA026_010129</name>
</gene>